<protein>
    <submittedName>
        <fullName evidence="3">CHAT domain-containing protein</fullName>
    </submittedName>
</protein>
<keyword evidence="4" id="KW-1185">Reference proteome</keyword>
<reference evidence="3 4" key="1">
    <citation type="submission" date="2019-08" db="EMBL/GenBank/DDBJ databases">
        <title>Lentzea from Indian Himalayas.</title>
        <authorList>
            <person name="Mandal S."/>
            <person name="Mallick Gupta A."/>
            <person name="Maiti P.K."/>
            <person name="Sarkar J."/>
            <person name="Mandal S."/>
        </authorList>
    </citation>
    <scope>NUCLEOTIDE SEQUENCE [LARGE SCALE GENOMIC DNA]</scope>
    <source>
        <strain evidence="3 4">PSKA42</strain>
    </source>
</reference>
<dbReference type="InterPro" id="IPR024983">
    <property type="entry name" value="CHAT_dom"/>
</dbReference>
<dbReference type="Proteomes" id="UP001515943">
    <property type="component" value="Unassembled WGS sequence"/>
</dbReference>
<gene>
    <name evidence="3" type="ORF">FXN61_39245</name>
</gene>
<dbReference type="Pfam" id="PF12770">
    <property type="entry name" value="CHAT"/>
    <property type="match status" value="1"/>
</dbReference>
<name>A0ABX1FUM0_9PSEU</name>
<accession>A0ABX1FUM0</accession>
<evidence type="ECO:0000256" key="1">
    <source>
        <dbReference type="SAM" id="MobiDB-lite"/>
    </source>
</evidence>
<feature type="domain" description="CHAT" evidence="2">
    <location>
        <begin position="237"/>
        <end position="506"/>
    </location>
</feature>
<sequence length="507" mass="55022">MGRARAPAGRRRADGTRTGRRRRPASARDLARPGRGNPHTATDALPRTGRRRAAAAVLAGRPDEAVELLEQGRSVLWNQALRFRSDLSAVAAIAPELARTLESVREEINTPGDSRATVDRWQLARKWDEAVRQVRQIDGFEHFGEPVPYSRLRSAATGPAVIVNVSVLGCHALVVQASADHAEAIALDDLTAVAAAEHADLLFAILGRRPDVVVPPEDRNPLLLKILTWLWTSTVSHVLDHPSVARALAENPRIWWCATGSMAVLPLHAAGRYGEDGAADVTVSARAVSSYTPTLSALLRCRAAERDFRDEPARQLAVGLPETPGMTSLPAVRRELTHLRHHFPNGRQLVGEDATREEVLVSLGSCSWVHWACHGEQDNDDPAQSAFHVWDGPVTMSDLSAVSPTGVELAFLSACNTATGTTRLVDEALHLAATTQLLGYPHVVATLWSIEDFEAPGVTDGFYRRLSTTGRPRSAGAAQALHESIEELRRSAADEPLVWAPYVHFGP</sequence>
<evidence type="ECO:0000313" key="3">
    <source>
        <dbReference type="EMBL" id="NKE62450.1"/>
    </source>
</evidence>
<evidence type="ECO:0000313" key="4">
    <source>
        <dbReference type="Proteomes" id="UP001515943"/>
    </source>
</evidence>
<organism evidence="3 4">
    <name type="scientific">Lentzea indica</name>
    <dbReference type="NCBI Taxonomy" id="2604800"/>
    <lineage>
        <taxon>Bacteria</taxon>
        <taxon>Bacillati</taxon>
        <taxon>Actinomycetota</taxon>
        <taxon>Actinomycetes</taxon>
        <taxon>Pseudonocardiales</taxon>
        <taxon>Pseudonocardiaceae</taxon>
        <taxon>Lentzea</taxon>
    </lineage>
</organism>
<feature type="region of interest" description="Disordered" evidence="1">
    <location>
        <begin position="1"/>
        <end position="50"/>
    </location>
</feature>
<comment type="caution">
    <text evidence="3">The sequence shown here is derived from an EMBL/GenBank/DDBJ whole genome shotgun (WGS) entry which is preliminary data.</text>
</comment>
<evidence type="ECO:0000259" key="2">
    <source>
        <dbReference type="Pfam" id="PF12770"/>
    </source>
</evidence>
<dbReference type="EMBL" id="VSRL01000251">
    <property type="protein sequence ID" value="NKE62450.1"/>
    <property type="molecule type" value="Genomic_DNA"/>
</dbReference>
<proteinExistence type="predicted"/>